<sequence length="128" mass="14985">MRDLIPKDKHDLDSIWRLQQHSAEEISEILPELFEWLQDINWPVANELTKVLPKYGDILIPHIEKALRSGDPQWQFSLLQYLIRELSKESSLLVRDTIQQIADNPTPSEILEEIHLLARETLQIIGKK</sequence>
<protein>
    <recommendedName>
        <fullName evidence="1">DUF5071 domain-containing protein</fullName>
    </recommendedName>
</protein>
<dbReference type="InterPro" id="IPR031837">
    <property type="entry name" value="DUF5071"/>
</dbReference>
<organism evidence="2 3">
    <name type="scientific">Brevibacillus reuszeri</name>
    <dbReference type="NCBI Taxonomy" id="54915"/>
    <lineage>
        <taxon>Bacteria</taxon>
        <taxon>Bacillati</taxon>
        <taxon>Bacillota</taxon>
        <taxon>Bacilli</taxon>
        <taxon>Bacillales</taxon>
        <taxon>Paenibacillaceae</taxon>
        <taxon>Brevibacillus</taxon>
    </lineage>
</organism>
<dbReference type="InterPro" id="IPR016024">
    <property type="entry name" value="ARM-type_fold"/>
</dbReference>
<dbReference type="STRING" id="54915.ADS79_22605"/>
<evidence type="ECO:0000313" key="3">
    <source>
        <dbReference type="Proteomes" id="UP000036834"/>
    </source>
</evidence>
<dbReference type="Gene3D" id="1.25.40.750">
    <property type="entry name" value="Domain of unknown function DUF5071"/>
    <property type="match status" value="1"/>
</dbReference>
<dbReference type="Pfam" id="PF16804">
    <property type="entry name" value="DUF5071"/>
    <property type="match status" value="1"/>
</dbReference>
<name>A0A0K9YTX1_9BACL</name>
<dbReference type="Proteomes" id="UP000036834">
    <property type="component" value="Unassembled WGS sequence"/>
</dbReference>
<proteinExistence type="predicted"/>
<accession>A0A0K9YTX1</accession>
<reference evidence="3" key="1">
    <citation type="submission" date="2015-07" db="EMBL/GenBank/DDBJ databases">
        <title>Genome sequencing project for genomic taxonomy and phylogenomics of Bacillus-like bacteria.</title>
        <authorList>
            <person name="Liu B."/>
            <person name="Wang J."/>
            <person name="Zhu Y."/>
            <person name="Liu G."/>
            <person name="Chen Q."/>
            <person name="Chen Z."/>
            <person name="Lan J."/>
            <person name="Che J."/>
            <person name="Ge C."/>
            <person name="Shi H."/>
            <person name="Pan Z."/>
            <person name="Liu X."/>
        </authorList>
    </citation>
    <scope>NUCLEOTIDE SEQUENCE [LARGE SCALE GENOMIC DNA]</scope>
    <source>
        <strain evidence="3">DSM 9887</strain>
    </source>
</reference>
<comment type="caution">
    <text evidence="2">The sequence shown here is derived from an EMBL/GenBank/DDBJ whole genome shotgun (WGS) entry which is preliminary data.</text>
</comment>
<gene>
    <name evidence="2" type="ORF">ADS79_22605</name>
</gene>
<dbReference type="PATRIC" id="fig|54915.3.peg.3653"/>
<dbReference type="EMBL" id="LGIQ01000009">
    <property type="protein sequence ID" value="KNB72097.1"/>
    <property type="molecule type" value="Genomic_DNA"/>
</dbReference>
<feature type="domain" description="DUF5071" evidence="1">
    <location>
        <begin position="4"/>
        <end position="122"/>
    </location>
</feature>
<dbReference type="InterPro" id="IPR038692">
    <property type="entry name" value="Cthe_2751_sf"/>
</dbReference>
<dbReference type="RefSeq" id="WP_236700088.1">
    <property type="nucleotide sequence ID" value="NZ_BJON01000003.1"/>
</dbReference>
<dbReference type="SUPFAM" id="SSF48371">
    <property type="entry name" value="ARM repeat"/>
    <property type="match status" value="1"/>
</dbReference>
<evidence type="ECO:0000259" key="1">
    <source>
        <dbReference type="Pfam" id="PF16804"/>
    </source>
</evidence>
<dbReference type="CDD" id="cd11743">
    <property type="entry name" value="Cthe_2751_like"/>
    <property type="match status" value="1"/>
</dbReference>
<evidence type="ECO:0000313" key="2">
    <source>
        <dbReference type="EMBL" id="KNB72097.1"/>
    </source>
</evidence>
<dbReference type="AlphaFoldDB" id="A0A0K9YTX1"/>